<dbReference type="RefSeq" id="WP_041500496.1">
    <property type="nucleotide sequence ID" value="NZ_BJDV01000002.1"/>
</dbReference>
<protein>
    <submittedName>
        <fullName evidence="2">Uncharacterized protein</fullName>
    </submittedName>
</protein>
<feature type="transmembrane region" description="Helical" evidence="1">
    <location>
        <begin position="95"/>
        <end position="115"/>
    </location>
</feature>
<gene>
    <name evidence="2" type="ORF">JP39_08465</name>
</gene>
<keyword evidence="3" id="KW-1185">Reference proteome</keyword>
<feature type="transmembrane region" description="Helical" evidence="1">
    <location>
        <begin position="66"/>
        <end position="89"/>
    </location>
</feature>
<proteinExistence type="predicted"/>
<evidence type="ECO:0000313" key="3">
    <source>
        <dbReference type="Proteomes" id="UP000061546"/>
    </source>
</evidence>
<dbReference type="EMBL" id="CP012559">
    <property type="protein sequence ID" value="ALB29383.1"/>
    <property type="molecule type" value="Genomic_DNA"/>
</dbReference>
<evidence type="ECO:0000256" key="1">
    <source>
        <dbReference type="SAM" id="Phobius"/>
    </source>
</evidence>
<feature type="transmembrane region" description="Helical" evidence="1">
    <location>
        <begin position="6"/>
        <end position="24"/>
    </location>
</feature>
<keyword evidence="1" id="KW-0812">Transmembrane</keyword>
<organism evidence="2 3">
    <name type="scientific">Companilactobacillus heilongjiangensis</name>
    <dbReference type="NCBI Taxonomy" id="1074467"/>
    <lineage>
        <taxon>Bacteria</taxon>
        <taxon>Bacillati</taxon>
        <taxon>Bacillota</taxon>
        <taxon>Bacilli</taxon>
        <taxon>Lactobacillales</taxon>
        <taxon>Lactobacillaceae</taxon>
        <taxon>Companilactobacillus</taxon>
    </lineage>
</organism>
<sequence length="175" mass="20027">MTLFKIILGSLLVIIAIPMYIIGFRSNRKSNKLRKNIGDIEIWKMSIILAQEYPKEYKRNKQNSRVFLFGYIILIISLTGLLVSLYTLISYMDSTITVIAALVGIVADILIMIFYRRVLETKLETQNSLKKVSDPEVQEKLSKFINANQLALKGGKYLLPSFLFLFIALLVFLTL</sequence>
<name>A0A0K2LDW9_9LACO</name>
<evidence type="ECO:0000313" key="2">
    <source>
        <dbReference type="EMBL" id="ALB29383.1"/>
    </source>
</evidence>
<dbReference type="KEGG" id="lhi:JP39_08465"/>
<dbReference type="Proteomes" id="UP000061546">
    <property type="component" value="Chromosome"/>
</dbReference>
<dbReference type="AlphaFoldDB" id="A0A0K2LDW9"/>
<dbReference type="OrthoDB" id="10005425at2"/>
<accession>A0A0K2LDW9</accession>
<keyword evidence="1" id="KW-1133">Transmembrane helix</keyword>
<reference evidence="2 3" key="1">
    <citation type="submission" date="2015-08" db="EMBL/GenBank/DDBJ databases">
        <title>Genomic sequence of Lactobacillus heilongjiangensis DSM 28069, isolated from Chinese traditional pickle.</title>
        <authorList>
            <person name="Jiang X."/>
            <person name="Zheng B."/>
            <person name="Cheng H."/>
        </authorList>
    </citation>
    <scope>NUCLEOTIDE SEQUENCE [LARGE SCALE GENOMIC DNA]</scope>
    <source>
        <strain evidence="2 3">DSM 28069</strain>
    </source>
</reference>
<feature type="transmembrane region" description="Helical" evidence="1">
    <location>
        <begin position="157"/>
        <end position="174"/>
    </location>
</feature>
<keyword evidence="1" id="KW-0472">Membrane</keyword>